<dbReference type="EC" id="2.5.1.54" evidence="8"/>
<dbReference type="GO" id="GO:0042802">
    <property type="term" value="F:identical protein binding"/>
    <property type="evidence" value="ECO:0007669"/>
    <property type="project" value="UniProtKB-ARBA"/>
</dbReference>
<evidence type="ECO:0000256" key="6">
    <source>
        <dbReference type="ARBA" id="ARBA00023141"/>
    </source>
</evidence>
<dbReference type="InterPro" id="IPR006219">
    <property type="entry name" value="DAHP_synth_1"/>
</dbReference>
<evidence type="ECO:0000256" key="1">
    <source>
        <dbReference type="ARBA" id="ARBA00003726"/>
    </source>
</evidence>
<evidence type="ECO:0000256" key="4">
    <source>
        <dbReference type="ARBA" id="ARBA00022605"/>
    </source>
</evidence>
<dbReference type="PANTHER" id="PTHR21225:SF12">
    <property type="entry name" value="PHOSPHO-2-DEHYDRO-3-DEOXYHEPTONATE ALDOLASE, TYROSINE-INHIBITED"/>
    <property type="match status" value="1"/>
</dbReference>
<dbReference type="SUPFAM" id="SSF51569">
    <property type="entry name" value="Aldolase"/>
    <property type="match status" value="1"/>
</dbReference>
<evidence type="ECO:0000256" key="2">
    <source>
        <dbReference type="ARBA" id="ARBA00004688"/>
    </source>
</evidence>
<comment type="pathway">
    <text evidence="2 8">Metabolic intermediate biosynthesis; chorismate biosynthesis; chorismate from D-erythrose 4-phosphate and phosphoenolpyruvate: step 1/7.</text>
</comment>
<evidence type="ECO:0000256" key="3">
    <source>
        <dbReference type="ARBA" id="ARBA00007985"/>
    </source>
</evidence>
<keyword evidence="6 8" id="KW-0057">Aromatic amino acid biosynthesis</keyword>
<dbReference type="GO" id="GO:0009423">
    <property type="term" value="P:chorismate biosynthetic process"/>
    <property type="evidence" value="ECO:0007669"/>
    <property type="project" value="UniProtKB-UniPathway"/>
</dbReference>
<dbReference type="PANTHER" id="PTHR21225">
    <property type="entry name" value="PHOSPHO-2-DEHYDRO-3-DEOXYHEPTONATE ALDOLASE DAHP SYNTHETASE"/>
    <property type="match status" value="1"/>
</dbReference>
<dbReference type="UniPathway" id="UPA00053">
    <property type="reaction ID" value="UER00084"/>
</dbReference>
<gene>
    <name evidence="10" type="ORF">ENJ51_12215</name>
</gene>
<evidence type="ECO:0000256" key="5">
    <source>
        <dbReference type="ARBA" id="ARBA00022679"/>
    </source>
</evidence>
<dbReference type="AlphaFoldDB" id="A0A7V2T4Y1"/>
<dbReference type="InterPro" id="IPR013785">
    <property type="entry name" value="Aldolase_TIM"/>
</dbReference>
<comment type="catalytic activity">
    <reaction evidence="7 8">
        <text>D-erythrose 4-phosphate + phosphoenolpyruvate + H2O = 7-phospho-2-dehydro-3-deoxy-D-arabino-heptonate + phosphate</text>
        <dbReference type="Rhea" id="RHEA:14717"/>
        <dbReference type="ChEBI" id="CHEBI:15377"/>
        <dbReference type="ChEBI" id="CHEBI:16897"/>
        <dbReference type="ChEBI" id="CHEBI:43474"/>
        <dbReference type="ChEBI" id="CHEBI:58394"/>
        <dbReference type="ChEBI" id="CHEBI:58702"/>
        <dbReference type="EC" id="2.5.1.54"/>
    </reaction>
</comment>
<keyword evidence="4 8" id="KW-0028">Amino-acid biosynthesis</keyword>
<reference evidence="10" key="1">
    <citation type="journal article" date="2020" name="mSystems">
        <title>Genome- and Community-Level Interaction Insights into Carbon Utilization and Element Cycling Functions of Hydrothermarchaeota in Hydrothermal Sediment.</title>
        <authorList>
            <person name="Zhou Z."/>
            <person name="Liu Y."/>
            <person name="Xu W."/>
            <person name="Pan J."/>
            <person name="Luo Z.H."/>
            <person name="Li M."/>
        </authorList>
    </citation>
    <scope>NUCLEOTIDE SEQUENCE [LARGE SCALE GENOMIC DNA]</scope>
    <source>
        <strain evidence="10">HyVt-493</strain>
    </source>
</reference>
<protein>
    <recommendedName>
        <fullName evidence="8">Phospho-2-dehydro-3-deoxyheptonate aldolase</fullName>
        <ecNumber evidence="8">2.5.1.54</ecNumber>
    </recommendedName>
</protein>
<feature type="domain" description="DAHP synthetase I/KDSA" evidence="9">
    <location>
        <begin position="42"/>
        <end position="340"/>
    </location>
</feature>
<dbReference type="NCBIfam" id="TIGR00034">
    <property type="entry name" value="aroFGH"/>
    <property type="match status" value="1"/>
</dbReference>
<dbReference type="InterPro" id="IPR006218">
    <property type="entry name" value="DAHP1/KDSA"/>
</dbReference>
<name>A0A7V2T4Y1_LEUMU</name>
<keyword evidence="5 8" id="KW-0808">Transferase</keyword>
<dbReference type="Pfam" id="PF00793">
    <property type="entry name" value="DAHP_synth_1"/>
    <property type="match status" value="1"/>
</dbReference>
<dbReference type="GO" id="GO:0009073">
    <property type="term" value="P:aromatic amino acid family biosynthetic process"/>
    <property type="evidence" value="ECO:0007669"/>
    <property type="project" value="UniProtKB-KW"/>
</dbReference>
<comment type="function">
    <text evidence="1 8">Stereospecific condensation of phosphoenolpyruvate (PEP) and D-erythrose-4-phosphate (E4P) giving rise to 3-deoxy-D-arabino-heptulosonate-7-phosphate (DAHP).</text>
</comment>
<organism evidence="10">
    <name type="scientific">Leucothrix mucor</name>
    <dbReference type="NCBI Taxonomy" id="45248"/>
    <lineage>
        <taxon>Bacteria</taxon>
        <taxon>Pseudomonadati</taxon>
        <taxon>Pseudomonadota</taxon>
        <taxon>Gammaproteobacteria</taxon>
        <taxon>Thiotrichales</taxon>
        <taxon>Thiotrichaceae</taxon>
        <taxon>Leucothrix</taxon>
    </lineage>
</organism>
<dbReference type="GO" id="GO:0008652">
    <property type="term" value="P:amino acid biosynthetic process"/>
    <property type="evidence" value="ECO:0007669"/>
    <property type="project" value="UniProtKB-KW"/>
</dbReference>
<dbReference type="EMBL" id="DRMS01000464">
    <property type="protein sequence ID" value="HFC93564.1"/>
    <property type="molecule type" value="Genomic_DNA"/>
</dbReference>
<dbReference type="GO" id="GO:0005737">
    <property type="term" value="C:cytoplasm"/>
    <property type="evidence" value="ECO:0007669"/>
    <property type="project" value="TreeGrafter"/>
</dbReference>
<dbReference type="PIRSF" id="PIRSF001361">
    <property type="entry name" value="DAHP_synthase"/>
    <property type="match status" value="1"/>
</dbReference>
<evidence type="ECO:0000259" key="9">
    <source>
        <dbReference type="Pfam" id="PF00793"/>
    </source>
</evidence>
<comment type="caution">
    <text evidence="10">The sequence shown here is derived from an EMBL/GenBank/DDBJ whole genome shotgun (WGS) entry which is preliminary data.</text>
</comment>
<comment type="similarity">
    <text evidence="3 8">Belongs to the class-I DAHP synthase family.</text>
</comment>
<dbReference type="Proteomes" id="UP000885750">
    <property type="component" value="Unassembled WGS sequence"/>
</dbReference>
<sequence>MNKNTDDLRINKIIPVISPAELQGEFQITDTASNTVYNARKEAHRILHGDDDRLLVVVGPCSIHDTEAAMEYADKLLALREDLKDQLHIIMRVYFEKPRTSIGWKGLINDSDLLGKFDINKGLGVARKLLLDLSDKGMPAATEYLDLITPQYIADLVSWAAIGARTTESQGHRELSSGVSCPIGFKNGTNGNVDVAINAIKAASQPHHFLSVTKEGRSAIFETKGNEDCHVILRGGTDRANYDSVSIESAIDDLKEEGLPLHLMVDFSHANSGGDYNNQVKVGKHIATHISTGSHDVCGVMIESHLLAGRQNGEGKHKEDLVYGQSITDACIDWGTTDSVLRELAQAVEARRNHT</sequence>
<evidence type="ECO:0000256" key="7">
    <source>
        <dbReference type="ARBA" id="ARBA00047508"/>
    </source>
</evidence>
<evidence type="ECO:0000313" key="10">
    <source>
        <dbReference type="EMBL" id="HFC93564.1"/>
    </source>
</evidence>
<dbReference type="Gene3D" id="3.20.20.70">
    <property type="entry name" value="Aldolase class I"/>
    <property type="match status" value="1"/>
</dbReference>
<dbReference type="FunFam" id="3.20.20.70:FF:000005">
    <property type="entry name" value="Phospho-2-dehydro-3-deoxyheptonate aldolase"/>
    <property type="match status" value="1"/>
</dbReference>
<dbReference type="NCBIfam" id="NF009396">
    <property type="entry name" value="PRK12756.1"/>
    <property type="match status" value="1"/>
</dbReference>
<dbReference type="GO" id="GO:0003849">
    <property type="term" value="F:3-deoxy-7-phosphoheptulonate synthase activity"/>
    <property type="evidence" value="ECO:0007669"/>
    <property type="project" value="UniProtKB-EC"/>
</dbReference>
<proteinExistence type="inferred from homology"/>
<accession>A0A7V2T4Y1</accession>
<dbReference type="NCBIfam" id="NF009395">
    <property type="entry name" value="PRK12755.1"/>
    <property type="match status" value="1"/>
</dbReference>
<evidence type="ECO:0000256" key="8">
    <source>
        <dbReference type="PIRNR" id="PIRNR001361"/>
    </source>
</evidence>